<reference evidence="2" key="1">
    <citation type="submission" date="2023-07" db="EMBL/GenBank/DDBJ databases">
        <title>Chromosome-level Genome Assembly of Striped Snakehead (Channa striata).</title>
        <authorList>
            <person name="Liu H."/>
        </authorList>
    </citation>
    <scope>NUCLEOTIDE SEQUENCE</scope>
    <source>
        <strain evidence="2">Gz</strain>
        <tissue evidence="2">Muscle</tissue>
    </source>
</reference>
<comment type="caution">
    <text evidence="2">The sequence shown here is derived from an EMBL/GenBank/DDBJ whole genome shotgun (WGS) entry which is preliminary data.</text>
</comment>
<feature type="region of interest" description="Disordered" evidence="1">
    <location>
        <begin position="203"/>
        <end position="226"/>
    </location>
</feature>
<dbReference type="AlphaFoldDB" id="A0AA88NME2"/>
<protein>
    <submittedName>
        <fullName evidence="2">Uncharacterized protein</fullName>
    </submittedName>
</protein>
<keyword evidence="3" id="KW-1185">Reference proteome</keyword>
<dbReference type="Proteomes" id="UP001187415">
    <property type="component" value="Unassembled WGS sequence"/>
</dbReference>
<evidence type="ECO:0000313" key="3">
    <source>
        <dbReference type="Proteomes" id="UP001187415"/>
    </source>
</evidence>
<accession>A0AA88NME2</accession>
<evidence type="ECO:0000256" key="1">
    <source>
        <dbReference type="SAM" id="MobiDB-lite"/>
    </source>
</evidence>
<proteinExistence type="predicted"/>
<name>A0AA88NME2_CHASR</name>
<sequence length="314" mass="34167">MVPDTDIHLTITCFQLDLMQAVSVASGEPEPNPENLCITEGPRKIVALEKFAHNMAENIIQSILSQVEMVEPKVSSFNSDKEMLAEEIASTVIEIALKEACRVPNVEKSTSAGVKMTDGRVKNLCLLEAGRERGVLNTDTEMDPAKEPQFSKDTQPCHPPLSQSGLPVVGSLDYPDAPPTTPILPDLERSRHSFARKLKGGLAKVFLPSPPPPTPKDKEDDSNGVGNDPRVELMEHLMHSLCTDDTAKDYSEADPQHGALVEAFAEALSCDIIKRVLSSKSRKQIGEDGDLQLLAHQLAETIITSSLDEAKTLI</sequence>
<evidence type="ECO:0000313" key="2">
    <source>
        <dbReference type="EMBL" id="KAK2862866.1"/>
    </source>
</evidence>
<dbReference type="EMBL" id="JAUPFM010000001">
    <property type="protein sequence ID" value="KAK2862866.1"/>
    <property type="molecule type" value="Genomic_DNA"/>
</dbReference>
<organism evidence="2 3">
    <name type="scientific">Channa striata</name>
    <name type="common">Snakehead murrel</name>
    <name type="synonym">Ophicephalus striatus</name>
    <dbReference type="NCBI Taxonomy" id="64152"/>
    <lineage>
        <taxon>Eukaryota</taxon>
        <taxon>Metazoa</taxon>
        <taxon>Chordata</taxon>
        <taxon>Craniata</taxon>
        <taxon>Vertebrata</taxon>
        <taxon>Euteleostomi</taxon>
        <taxon>Actinopterygii</taxon>
        <taxon>Neopterygii</taxon>
        <taxon>Teleostei</taxon>
        <taxon>Neoteleostei</taxon>
        <taxon>Acanthomorphata</taxon>
        <taxon>Anabantaria</taxon>
        <taxon>Anabantiformes</taxon>
        <taxon>Channoidei</taxon>
        <taxon>Channidae</taxon>
        <taxon>Channa</taxon>
    </lineage>
</organism>
<feature type="region of interest" description="Disordered" evidence="1">
    <location>
        <begin position="139"/>
        <end position="159"/>
    </location>
</feature>
<gene>
    <name evidence="2" type="ORF">Q5P01_002399</name>
</gene>